<dbReference type="AlphaFoldDB" id="A0A418X733"/>
<evidence type="ECO:0000313" key="1">
    <source>
        <dbReference type="EMBL" id="RJG08260.1"/>
    </source>
</evidence>
<gene>
    <name evidence="1" type="ORF">D3872_24630</name>
</gene>
<organism evidence="1 2">
    <name type="scientific">Massilia cavernae</name>
    <dbReference type="NCBI Taxonomy" id="2320864"/>
    <lineage>
        <taxon>Bacteria</taxon>
        <taxon>Pseudomonadati</taxon>
        <taxon>Pseudomonadota</taxon>
        <taxon>Betaproteobacteria</taxon>
        <taxon>Burkholderiales</taxon>
        <taxon>Oxalobacteraceae</taxon>
        <taxon>Telluria group</taxon>
        <taxon>Massilia</taxon>
    </lineage>
</organism>
<keyword evidence="2" id="KW-1185">Reference proteome</keyword>
<dbReference type="EMBL" id="QYUP01000198">
    <property type="protein sequence ID" value="RJG08260.1"/>
    <property type="molecule type" value="Genomic_DNA"/>
</dbReference>
<name>A0A418X733_9BURK</name>
<proteinExistence type="predicted"/>
<reference evidence="1 2" key="1">
    <citation type="submission" date="2018-09" db="EMBL/GenBank/DDBJ databases">
        <authorList>
            <person name="Zhu H."/>
        </authorList>
    </citation>
    <scope>NUCLEOTIDE SEQUENCE [LARGE SCALE GENOMIC DNA]</scope>
    <source>
        <strain evidence="1 2">K1S02-61</strain>
    </source>
</reference>
<dbReference type="Proteomes" id="UP000284006">
    <property type="component" value="Unassembled WGS sequence"/>
</dbReference>
<accession>A0A418X733</accession>
<protein>
    <submittedName>
        <fullName evidence="1">Uncharacterized protein</fullName>
    </submittedName>
</protein>
<evidence type="ECO:0000313" key="2">
    <source>
        <dbReference type="Proteomes" id="UP000284006"/>
    </source>
</evidence>
<sequence length="68" mass="7497">MALPAGKNPARRANKLFVDYTGNTVAITDRNTGEIREAALFVGAMAASNYTYWKASWHQSLPDRLLLA</sequence>
<comment type="caution">
    <text evidence="1">The sequence shown here is derived from an EMBL/GenBank/DDBJ whole genome shotgun (WGS) entry which is preliminary data.</text>
</comment>